<proteinExistence type="predicted"/>
<evidence type="ECO:0000313" key="3">
    <source>
        <dbReference type="EMBL" id="KAK3267735.1"/>
    </source>
</evidence>
<sequence length="370" mass="39563">MLRVLQVIIFTVTALLAPSEQATSRSASIHTHDAAHDDGNRAPFASSIREISHCLLTQTFAHTLNDCVSKADFTFAVQYCQELLVRKIEPLAPTQRPATAVGDEIRLEGNLPYRIPLFNRSSESLRSEHPQAGHFSHTAGMRRVEQERGSESAHSKERVEAESAHSKERVEAEEPSARTALYRAADIGDAALSSSVVAFVNSAEDGQEGLEEASRTANITTIVISVSLRLQALSMSDISRDLEVVGDCEPELCTLDGEESAGRLFTVVEGASLSLSKLAVVNFNNVDEGGVVYGNMAGGILMSDCLMMNNSAKTSGGVVYVQHSGDVTIVNSNMTQNSVSTSEGEGGVMTGSYSGHITIINSTLASNSAW</sequence>
<dbReference type="Proteomes" id="UP001190700">
    <property type="component" value="Unassembled WGS sequence"/>
</dbReference>
<keyword evidence="2" id="KW-0732">Signal</keyword>
<evidence type="ECO:0008006" key="5">
    <source>
        <dbReference type="Google" id="ProtNLM"/>
    </source>
</evidence>
<keyword evidence="4" id="KW-1185">Reference proteome</keyword>
<feature type="signal peptide" evidence="2">
    <location>
        <begin position="1"/>
        <end position="22"/>
    </location>
</feature>
<comment type="caution">
    <text evidence="3">The sequence shown here is derived from an EMBL/GenBank/DDBJ whole genome shotgun (WGS) entry which is preliminary data.</text>
</comment>
<organism evidence="3 4">
    <name type="scientific">Cymbomonas tetramitiformis</name>
    <dbReference type="NCBI Taxonomy" id="36881"/>
    <lineage>
        <taxon>Eukaryota</taxon>
        <taxon>Viridiplantae</taxon>
        <taxon>Chlorophyta</taxon>
        <taxon>Pyramimonadophyceae</taxon>
        <taxon>Pyramimonadales</taxon>
        <taxon>Pyramimonadaceae</taxon>
        <taxon>Cymbomonas</taxon>
    </lineage>
</organism>
<feature type="chain" id="PRO_5041975121" description="Right handed beta helix domain-containing protein" evidence="2">
    <location>
        <begin position="23"/>
        <end position="370"/>
    </location>
</feature>
<dbReference type="SUPFAM" id="SSF51126">
    <property type="entry name" value="Pectin lyase-like"/>
    <property type="match status" value="1"/>
</dbReference>
<protein>
    <recommendedName>
        <fullName evidence="5">Right handed beta helix domain-containing protein</fullName>
    </recommendedName>
</protein>
<reference evidence="3 4" key="1">
    <citation type="journal article" date="2015" name="Genome Biol. Evol.">
        <title>Comparative Genomics of a Bacterivorous Green Alga Reveals Evolutionary Causalities and Consequences of Phago-Mixotrophic Mode of Nutrition.</title>
        <authorList>
            <person name="Burns J.A."/>
            <person name="Paasch A."/>
            <person name="Narechania A."/>
            <person name="Kim E."/>
        </authorList>
    </citation>
    <scope>NUCLEOTIDE SEQUENCE [LARGE SCALE GENOMIC DNA]</scope>
    <source>
        <strain evidence="3 4">PLY_AMNH</strain>
    </source>
</reference>
<gene>
    <name evidence="3" type="ORF">CYMTET_23724</name>
</gene>
<feature type="non-terminal residue" evidence="3">
    <location>
        <position position="370"/>
    </location>
</feature>
<feature type="region of interest" description="Disordered" evidence="1">
    <location>
        <begin position="122"/>
        <end position="176"/>
    </location>
</feature>
<name>A0AAE0FY30_9CHLO</name>
<dbReference type="InterPro" id="IPR011050">
    <property type="entry name" value="Pectin_lyase_fold/virulence"/>
</dbReference>
<evidence type="ECO:0000313" key="4">
    <source>
        <dbReference type="Proteomes" id="UP001190700"/>
    </source>
</evidence>
<evidence type="ECO:0000256" key="2">
    <source>
        <dbReference type="SAM" id="SignalP"/>
    </source>
</evidence>
<dbReference type="EMBL" id="LGRX02012232">
    <property type="protein sequence ID" value="KAK3267735.1"/>
    <property type="molecule type" value="Genomic_DNA"/>
</dbReference>
<evidence type="ECO:0000256" key="1">
    <source>
        <dbReference type="SAM" id="MobiDB-lite"/>
    </source>
</evidence>
<feature type="compositionally biased region" description="Basic and acidic residues" evidence="1">
    <location>
        <begin position="142"/>
        <end position="176"/>
    </location>
</feature>
<dbReference type="AlphaFoldDB" id="A0AAE0FY30"/>
<accession>A0AAE0FY30</accession>